<feature type="domain" description="FMN hydroxy acid dehydrogenase" evidence="8">
    <location>
        <begin position="32"/>
        <end position="410"/>
    </location>
</feature>
<dbReference type="Pfam" id="PF01070">
    <property type="entry name" value="FMN_dh"/>
    <property type="match status" value="1"/>
</dbReference>
<comment type="similarity">
    <text evidence="5">Belongs to the FMN-dependent alpha-hydroxy acid dehydrogenase family.</text>
</comment>
<keyword evidence="4" id="KW-0560">Oxidoreductase</keyword>
<name>A0A5N6SU00_ASPPS</name>
<dbReference type="PIRSF" id="PIRSF000138">
    <property type="entry name" value="Al-hdrx_acd_dh"/>
    <property type="match status" value="1"/>
</dbReference>
<dbReference type="GO" id="GO:0010181">
    <property type="term" value="F:FMN binding"/>
    <property type="evidence" value="ECO:0007669"/>
    <property type="project" value="InterPro"/>
</dbReference>
<feature type="binding site" evidence="7">
    <location>
        <position position="164"/>
    </location>
    <ligand>
        <name>glyoxylate</name>
        <dbReference type="ChEBI" id="CHEBI:36655"/>
    </ligand>
</feature>
<dbReference type="InterPro" id="IPR000262">
    <property type="entry name" value="FMN-dep_DH"/>
</dbReference>
<feature type="binding site" evidence="7">
    <location>
        <position position="303"/>
    </location>
    <ligand>
        <name>FMN</name>
        <dbReference type="ChEBI" id="CHEBI:58210"/>
    </ligand>
</feature>
<feature type="binding site" evidence="7">
    <location>
        <position position="199"/>
    </location>
    <ligand>
        <name>glyoxylate</name>
        <dbReference type="ChEBI" id="CHEBI:36655"/>
    </ligand>
</feature>
<dbReference type="AlphaFoldDB" id="A0A5N6SU00"/>
<dbReference type="FunFam" id="3.20.20.70:FF:000132">
    <property type="entry name" value="FMN dependent dehydrogenase"/>
    <property type="match status" value="1"/>
</dbReference>
<dbReference type="OrthoDB" id="25826at2759"/>
<organism evidence="9 10">
    <name type="scientific">Aspergillus pseudotamarii</name>
    <dbReference type="NCBI Taxonomy" id="132259"/>
    <lineage>
        <taxon>Eukaryota</taxon>
        <taxon>Fungi</taxon>
        <taxon>Dikarya</taxon>
        <taxon>Ascomycota</taxon>
        <taxon>Pezizomycotina</taxon>
        <taxon>Eurotiomycetes</taxon>
        <taxon>Eurotiomycetidae</taxon>
        <taxon>Eurotiales</taxon>
        <taxon>Aspergillaceae</taxon>
        <taxon>Aspergillus</taxon>
        <taxon>Aspergillus subgen. Circumdati</taxon>
    </lineage>
</organism>
<feature type="binding site" evidence="7">
    <location>
        <position position="140"/>
    </location>
    <ligand>
        <name>FMN</name>
        <dbReference type="ChEBI" id="CHEBI:58210"/>
    </ligand>
</feature>
<dbReference type="Proteomes" id="UP000325672">
    <property type="component" value="Unassembled WGS sequence"/>
</dbReference>
<feature type="active site" description="Proton acceptor" evidence="6">
    <location>
        <position position="305"/>
    </location>
</feature>
<evidence type="ECO:0000256" key="3">
    <source>
        <dbReference type="ARBA" id="ARBA00022643"/>
    </source>
</evidence>
<feature type="binding site" evidence="7">
    <location>
        <position position="58"/>
    </location>
    <ligand>
        <name>glyoxylate</name>
        <dbReference type="ChEBI" id="CHEBI:36655"/>
    </ligand>
</feature>
<protein>
    <submittedName>
        <fullName evidence="9">FMN-dependent dehydrogenase</fullName>
    </submittedName>
</protein>
<feature type="binding site" evidence="7">
    <location>
        <position position="281"/>
    </location>
    <ligand>
        <name>FMN</name>
        <dbReference type="ChEBI" id="CHEBI:58210"/>
    </ligand>
</feature>
<dbReference type="GO" id="GO:0016491">
    <property type="term" value="F:oxidoreductase activity"/>
    <property type="evidence" value="ECO:0007669"/>
    <property type="project" value="UniProtKB-KW"/>
</dbReference>
<dbReference type="PROSITE" id="PS51349">
    <property type="entry name" value="FMN_HYDROXY_ACID_DH_2"/>
    <property type="match status" value="1"/>
</dbReference>
<dbReference type="PANTHER" id="PTHR10578">
    <property type="entry name" value="S -2-HYDROXY-ACID OXIDASE-RELATED"/>
    <property type="match status" value="1"/>
</dbReference>
<keyword evidence="3 7" id="KW-0288">FMN</keyword>
<feature type="binding site" evidence="7">
    <location>
        <position position="305"/>
    </location>
    <ligand>
        <name>glyoxylate</name>
        <dbReference type="ChEBI" id="CHEBI:36655"/>
    </ligand>
</feature>
<evidence type="ECO:0000313" key="9">
    <source>
        <dbReference type="EMBL" id="KAE8136873.1"/>
    </source>
</evidence>
<dbReference type="SUPFAM" id="SSF51395">
    <property type="entry name" value="FMN-linked oxidoreductases"/>
    <property type="match status" value="1"/>
</dbReference>
<feature type="binding site" evidence="7">
    <location>
        <position position="308"/>
    </location>
    <ligand>
        <name>glyoxylate</name>
        <dbReference type="ChEBI" id="CHEBI:36655"/>
    </ligand>
</feature>
<evidence type="ECO:0000256" key="7">
    <source>
        <dbReference type="PIRSR" id="PIRSR000138-2"/>
    </source>
</evidence>
<dbReference type="RefSeq" id="XP_031912936.1">
    <property type="nucleotide sequence ID" value="XM_032057365.1"/>
</dbReference>
<dbReference type="EMBL" id="ML743581">
    <property type="protein sequence ID" value="KAE8136873.1"/>
    <property type="molecule type" value="Genomic_DNA"/>
</dbReference>
<evidence type="ECO:0000256" key="1">
    <source>
        <dbReference type="ARBA" id="ARBA00001917"/>
    </source>
</evidence>
<dbReference type="InterPro" id="IPR012133">
    <property type="entry name" value="Alpha-hydoxy_acid_DH_FMN"/>
</dbReference>
<dbReference type="InterPro" id="IPR013785">
    <property type="entry name" value="Aldolase_TIM"/>
</dbReference>
<evidence type="ECO:0000256" key="2">
    <source>
        <dbReference type="ARBA" id="ARBA00022630"/>
    </source>
</evidence>
<evidence type="ECO:0000313" key="10">
    <source>
        <dbReference type="Proteomes" id="UP000325672"/>
    </source>
</evidence>
<feature type="binding site" evidence="7">
    <location>
        <begin position="111"/>
        <end position="113"/>
    </location>
    <ligand>
        <name>FMN</name>
        <dbReference type="ChEBI" id="CHEBI:58210"/>
    </ligand>
</feature>
<keyword evidence="10" id="KW-1185">Reference proteome</keyword>
<evidence type="ECO:0000256" key="4">
    <source>
        <dbReference type="ARBA" id="ARBA00023002"/>
    </source>
</evidence>
<accession>A0A5N6SU00</accession>
<sequence length="420" mass="46835">MSDPTNPNIQKRTTPQWALYQRENFWKLNEGQTAPFNTDPIKLEQLAHEKLSQGGWYYASSNAGMSNTHLANRQAFFRHRIIPRQLVDTNLRDTTTEIFGHRVSAPIGFAPIGINKIYHQSAEAAVAKVAGELNLPYCLSTAGSTPIEKVAEANGKGPRFYQLYMPHDDELTLSLLNRAWQSGFDALILTTDTWQLGWRHDDVANSNYAFYRGIGADLGLTDPVFQKRCRKEGIDPEKDIVAASAKWIDSVWHGRAWSWEKIPWLIEQWKKISGGRPFAIKGIQSIADAKKCVEYGVDGIVVSNHAGRQVDGAIASLDALENIANAVGDQIYIMYDSGVRGASDVAKALALGARFVFVGRLWIWGLSIMGEEGVRHVMKSLLADFDIFMCVAGFNSIEELDRSILESYPKGYTLIPDKVL</sequence>
<comment type="cofactor">
    <cofactor evidence="1">
        <name>FMN</name>
        <dbReference type="ChEBI" id="CHEBI:58210"/>
    </cofactor>
</comment>
<feature type="binding site" evidence="7">
    <location>
        <begin position="336"/>
        <end position="340"/>
    </location>
    <ligand>
        <name>FMN</name>
        <dbReference type="ChEBI" id="CHEBI:58210"/>
    </ligand>
</feature>
<proteinExistence type="inferred from homology"/>
<feature type="binding site" evidence="7">
    <location>
        <begin position="359"/>
        <end position="360"/>
    </location>
    <ligand>
        <name>FMN</name>
        <dbReference type="ChEBI" id="CHEBI:58210"/>
    </ligand>
</feature>
<feature type="binding site" evidence="7">
    <location>
        <position position="190"/>
    </location>
    <ligand>
        <name>FMN</name>
        <dbReference type="ChEBI" id="CHEBI:58210"/>
    </ligand>
</feature>
<evidence type="ECO:0000259" key="8">
    <source>
        <dbReference type="PROSITE" id="PS51349"/>
    </source>
</evidence>
<keyword evidence="2 7" id="KW-0285">Flavoprotein</keyword>
<dbReference type="PANTHER" id="PTHR10578:SF75">
    <property type="entry name" value="L-LACTATE DEHYDROGENASE (AFU_ORTHOLOGUE AFUA_4G07050)"/>
    <property type="match status" value="1"/>
</dbReference>
<evidence type="ECO:0000256" key="5">
    <source>
        <dbReference type="ARBA" id="ARBA00024042"/>
    </source>
</evidence>
<dbReference type="Gene3D" id="3.20.20.70">
    <property type="entry name" value="Aldolase class I"/>
    <property type="match status" value="1"/>
</dbReference>
<dbReference type="InterPro" id="IPR037396">
    <property type="entry name" value="FMN_HAD"/>
</dbReference>
<feature type="binding site" evidence="7">
    <location>
        <position position="162"/>
    </location>
    <ligand>
        <name>FMN</name>
        <dbReference type="ChEBI" id="CHEBI:58210"/>
    </ligand>
</feature>
<gene>
    <name evidence="9" type="ORF">BDV38DRAFT_271732</name>
</gene>
<reference evidence="9 10" key="1">
    <citation type="submission" date="2019-04" db="EMBL/GenBank/DDBJ databases">
        <title>Friends and foes A comparative genomics study of 23 Aspergillus species from section Flavi.</title>
        <authorList>
            <consortium name="DOE Joint Genome Institute"/>
            <person name="Kjaerbolling I."/>
            <person name="Vesth T."/>
            <person name="Frisvad J.C."/>
            <person name="Nybo J.L."/>
            <person name="Theobald S."/>
            <person name="Kildgaard S."/>
            <person name="Isbrandt T."/>
            <person name="Kuo A."/>
            <person name="Sato A."/>
            <person name="Lyhne E.K."/>
            <person name="Kogle M.E."/>
            <person name="Wiebenga A."/>
            <person name="Kun R.S."/>
            <person name="Lubbers R.J."/>
            <person name="Makela M.R."/>
            <person name="Barry K."/>
            <person name="Chovatia M."/>
            <person name="Clum A."/>
            <person name="Daum C."/>
            <person name="Haridas S."/>
            <person name="He G."/>
            <person name="LaButti K."/>
            <person name="Lipzen A."/>
            <person name="Mondo S."/>
            <person name="Riley R."/>
            <person name="Salamov A."/>
            <person name="Simmons B.A."/>
            <person name="Magnuson J.K."/>
            <person name="Henrissat B."/>
            <person name="Mortensen U.H."/>
            <person name="Larsen T.O."/>
            <person name="Devries R.P."/>
            <person name="Grigoriev I.V."/>
            <person name="Machida M."/>
            <person name="Baker S.E."/>
            <person name="Andersen M.R."/>
        </authorList>
    </citation>
    <scope>NUCLEOTIDE SEQUENCE [LARGE SCALE GENOMIC DNA]</scope>
    <source>
        <strain evidence="9 10">CBS 117625</strain>
    </source>
</reference>
<dbReference type="GeneID" id="43641575"/>
<evidence type="ECO:0000256" key="6">
    <source>
        <dbReference type="PIRSR" id="PIRSR000138-1"/>
    </source>
</evidence>